<dbReference type="CDD" id="cd03207">
    <property type="entry name" value="GST_C_8"/>
    <property type="match status" value="1"/>
</dbReference>
<sequence length="229" mass="26232">MPFVRGDKLKTITTLDKENYRAIMVEEISIKLFELGPTRSARVRWALLEAGLTFESVQNGVDIFKSTELLNIHPLGKLPAVLINGQPLFESAAIVTAIADLVPDKKLIAEPSSWLRNLHNQWVCFTLSELEPFVQSTEINSMDFVLPAEQHVREIVPQNNMLYKKAAAALEKHFSRHDYLVDDQFSATDIVLAYTLCWGQEQKLLDDFPNINEYMDRLYNREHCTLKKP</sequence>
<organism evidence="4 5">
    <name type="scientific">Pseudoalteromonas rubra</name>
    <dbReference type="NCBI Taxonomy" id="43658"/>
    <lineage>
        <taxon>Bacteria</taxon>
        <taxon>Pseudomonadati</taxon>
        <taxon>Pseudomonadota</taxon>
        <taxon>Gammaproteobacteria</taxon>
        <taxon>Alteromonadales</taxon>
        <taxon>Pseudoalteromonadaceae</taxon>
        <taxon>Pseudoalteromonas</taxon>
    </lineage>
</organism>
<dbReference type="PROSITE" id="PS50405">
    <property type="entry name" value="GST_CTER"/>
    <property type="match status" value="1"/>
</dbReference>
<gene>
    <name evidence="4" type="primary">gst</name>
    <name evidence="4" type="ORF">PRUB_b0301</name>
</gene>
<comment type="similarity">
    <text evidence="1">Belongs to the GST superfamily.</text>
</comment>
<dbReference type="Pfam" id="PF00043">
    <property type="entry name" value="GST_C"/>
    <property type="match status" value="1"/>
</dbReference>
<dbReference type="CDD" id="cd03046">
    <property type="entry name" value="GST_N_GTT1_like"/>
    <property type="match status" value="1"/>
</dbReference>
<evidence type="ECO:0000256" key="1">
    <source>
        <dbReference type="RuleBase" id="RU003494"/>
    </source>
</evidence>
<feature type="domain" description="GST C-terminal" evidence="3">
    <location>
        <begin position="112"/>
        <end position="229"/>
    </location>
</feature>
<dbReference type="SUPFAM" id="SSF52833">
    <property type="entry name" value="Thioredoxin-like"/>
    <property type="match status" value="1"/>
</dbReference>
<accession>A0A8T0C0G1</accession>
<dbReference type="Proteomes" id="UP000016480">
    <property type="component" value="Unassembled WGS sequence"/>
</dbReference>
<proteinExistence type="inferred from homology"/>
<dbReference type="Gene3D" id="1.20.1050.10">
    <property type="match status" value="1"/>
</dbReference>
<dbReference type="InterPro" id="IPR004045">
    <property type="entry name" value="Glutathione_S-Trfase_N"/>
</dbReference>
<dbReference type="SFLD" id="SFLDS00019">
    <property type="entry name" value="Glutathione_Transferase_(cytos"/>
    <property type="match status" value="1"/>
</dbReference>
<dbReference type="EMBL" id="AHCD03000044">
    <property type="protein sequence ID" value="KAF7781164.1"/>
    <property type="molecule type" value="Genomic_DNA"/>
</dbReference>
<dbReference type="InterPro" id="IPR010987">
    <property type="entry name" value="Glutathione-S-Trfase_C-like"/>
</dbReference>
<dbReference type="InterPro" id="IPR004046">
    <property type="entry name" value="GST_C"/>
</dbReference>
<dbReference type="SUPFAM" id="SSF47616">
    <property type="entry name" value="GST C-terminal domain-like"/>
    <property type="match status" value="1"/>
</dbReference>
<dbReference type="AlphaFoldDB" id="A0A8T0C0G1"/>
<dbReference type="PANTHER" id="PTHR44051:SF8">
    <property type="entry name" value="GLUTATHIONE S-TRANSFERASE GSTA"/>
    <property type="match status" value="1"/>
</dbReference>
<protein>
    <submittedName>
        <fullName evidence="4">Glutathione S-transferase</fullName>
    </submittedName>
</protein>
<comment type="caution">
    <text evidence="4">The sequence shown here is derived from an EMBL/GenBank/DDBJ whole genome shotgun (WGS) entry which is preliminary data.</text>
</comment>
<dbReference type="InterPro" id="IPR036282">
    <property type="entry name" value="Glutathione-S-Trfase_C_sf"/>
</dbReference>
<name>A0A8T0C0G1_9GAMM</name>
<dbReference type="PANTHER" id="PTHR44051">
    <property type="entry name" value="GLUTATHIONE S-TRANSFERASE-RELATED"/>
    <property type="match status" value="1"/>
</dbReference>
<dbReference type="InterPro" id="IPR036249">
    <property type="entry name" value="Thioredoxin-like_sf"/>
</dbReference>
<evidence type="ECO:0000259" key="3">
    <source>
        <dbReference type="PROSITE" id="PS50405"/>
    </source>
</evidence>
<feature type="domain" description="GST N-terminal" evidence="2">
    <location>
        <begin position="27"/>
        <end position="106"/>
    </location>
</feature>
<evidence type="ECO:0000313" key="4">
    <source>
        <dbReference type="EMBL" id="KAF7781164.1"/>
    </source>
</evidence>
<evidence type="ECO:0000313" key="5">
    <source>
        <dbReference type="Proteomes" id="UP000016480"/>
    </source>
</evidence>
<evidence type="ECO:0000259" key="2">
    <source>
        <dbReference type="PROSITE" id="PS50404"/>
    </source>
</evidence>
<dbReference type="Pfam" id="PF02798">
    <property type="entry name" value="GST_N"/>
    <property type="match status" value="1"/>
</dbReference>
<dbReference type="PROSITE" id="PS50404">
    <property type="entry name" value="GST_NTER"/>
    <property type="match status" value="1"/>
</dbReference>
<dbReference type="SFLD" id="SFLDG00358">
    <property type="entry name" value="Main_(cytGST)"/>
    <property type="match status" value="1"/>
</dbReference>
<reference evidence="4 5" key="1">
    <citation type="journal article" date="2012" name="J. Bacteriol.">
        <title>Genome sequence of the cycloprodigiosin-producing bacterial strain Pseudoalteromonas rubra ATCC 29570(T).</title>
        <authorList>
            <person name="Xie B.B."/>
            <person name="Shu Y.L."/>
            <person name="Qin Q.L."/>
            <person name="Rong J.C."/>
            <person name="Zhang X.Y."/>
            <person name="Chen X.L."/>
            <person name="Zhou B.C."/>
            <person name="Zhang Y.Z."/>
        </authorList>
    </citation>
    <scope>NUCLEOTIDE SEQUENCE [LARGE SCALE GENOMIC DNA]</scope>
    <source>
        <strain evidence="4 5">DSM 6842</strain>
    </source>
</reference>
<dbReference type="Gene3D" id="3.40.30.10">
    <property type="entry name" value="Glutaredoxin"/>
    <property type="match status" value="1"/>
</dbReference>
<dbReference type="InterPro" id="IPR040079">
    <property type="entry name" value="Glutathione_S-Trfase"/>
</dbReference>